<evidence type="ECO:0000256" key="1">
    <source>
        <dbReference type="PIRSR" id="PIRSR613078-2"/>
    </source>
</evidence>
<dbReference type="Gene3D" id="3.40.50.1240">
    <property type="entry name" value="Phosphoglycerate mutase-like"/>
    <property type="match status" value="1"/>
</dbReference>
<dbReference type="EMBL" id="JGYU01000005">
    <property type="protein sequence ID" value="KFI57329.1"/>
    <property type="molecule type" value="Genomic_DNA"/>
</dbReference>
<feature type="binding site" evidence="1">
    <location>
        <position position="98"/>
    </location>
    <ligand>
        <name>substrate</name>
    </ligand>
</feature>
<evidence type="ECO:0000313" key="3">
    <source>
        <dbReference type="Proteomes" id="UP000028995"/>
    </source>
</evidence>
<dbReference type="InterPro" id="IPR013078">
    <property type="entry name" value="His_Pase_superF_clade-1"/>
</dbReference>
<dbReference type="InterPro" id="IPR050275">
    <property type="entry name" value="PGM_Phosphatase"/>
</dbReference>
<dbReference type="STRING" id="35760.BCHO_0747"/>
<keyword evidence="3" id="KW-1185">Reference proteome</keyword>
<dbReference type="GO" id="GO:0005737">
    <property type="term" value="C:cytoplasm"/>
    <property type="evidence" value="ECO:0007669"/>
    <property type="project" value="TreeGrafter"/>
</dbReference>
<reference evidence="2 3" key="1">
    <citation type="submission" date="2014-03" db="EMBL/GenBank/DDBJ databases">
        <title>Genomics of Bifidobacteria.</title>
        <authorList>
            <person name="Ventura M."/>
            <person name="Milani C."/>
            <person name="Lugli G.A."/>
        </authorList>
    </citation>
    <scope>NUCLEOTIDE SEQUENCE [LARGE SCALE GENOMIC DNA]</scope>
    <source>
        <strain evidence="2 3">LMG 10510</strain>
    </source>
</reference>
<feature type="binding site" evidence="1">
    <location>
        <begin position="148"/>
        <end position="149"/>
    </location>
    <ligand>
        <name>substrate</name>
    </ligand>
</feature>
<dbReference type="Pfam" id="PF00300">
    <property type="entry name" value="His_Phos_1"/>
    <property type="match status" value="2"/>
</dbReference>
<evidence type="ECO:0000313" key="2">
    <source>
        <dbReference type="EMBL" id="KFI57329.1"/>
    </source>
</evidence>
<protein>
    <submittedName>
        <fullName evidence="2">Phosphoglycerate mutase</fullName>
    </submittedName>
</protein>
<dbReference type="CDD" id="cd07067">
    <property type="entry name" value="HP_PGM_like"/>
    <property type="match status" value="1"/>
</dbReference>
<dbReference type="AlphaFoldDB" id="A0A087AEX9"/>
<dbReference type="SMART" id="SM00855">
    <property type="entry name" value="PGAM"/>
    <property type="match status" value="1"/>
</dbReference>
<dbReference type="GO" id="GO:0016791">
    <property type="term" value="F:phosphatase activity"/>
    <property type="evidence" value="ECO:0007669"/>
    <property type="project" value="TreeGrafter"/>
</dbReference>
<proteinExistence type="predicted"/>
<dbReference type="eggNOG" id="COG0406">
    <property type="taxonomic scope" value="Bacteria"/>
</dbReference>
<dbReference type="PANTHER" id="PTHR48100:SF62">
    <property type="entry name" value="GLUCOSYL-3-PHOSPHOGLYCERATE PHOSPHATASE"/>
    <property type="match status" value="1"/>
</dbReference>
<organism evidence="2 3">
    <name type="scientific">Bifidobacterium choerinum</name>
    <dbReference type="NCBI Taxonomy" id="35760"/>
    <lineage>
        <taxon>Bacteria</taxon>
        <taxon>Bacillati</taxon>
        <taxon>Actinomycetota</taxon>
        <taxon>Actinomycetes</taxon>
        <taxon>Bifidobacteriales</taxon>
        <taxon>Bifidobacteriaceae</taxon>
        <taxon>Bifidobacterium</taxon>
    </lineage>
</organism>
<dbReference type="RefSeq" id="WP_024540426.1">
    <property type="nucleotide sequence ID" value="NZ_JGYU01000005.1"/>
</dbReference>
<dbReference type="PANTHER" id="PTHR48100">
    <property type="entry name" value="BROAD-SPECIFICITY PHOSPHATASE YOR283W-RELATED"/>
    <property type="match status" value="1"/>
</dbReference>
<comment type="caution">
    <text evidence="2">The sequence shown here is derived from an EMBL/GenBank/DDBJ whole genome shotgun (WGS) entry which is preliminary data.</text>
</comment>
<dbReference type="InterPro" id="IPR029033">
    <property type="entry name" value="His_PPase_superfam"/>
</dbReference>
<name>A0A087AEX9_9BIFI</name>
<dbReference type="OrthoDB" id="4697614at2"/>
<accession>A0A087AEX9</accession>
<sequence length="275" mass="31268">MITDIVMLRHGRTSMNLERRLQGQVEVPLDIVGQWQVDQSGLALAQRYYWAKVSNLATHPELLPEAPVAAVRAVDAEEYRKAPASQRTMVVVSSDLFRAQQTAHVFADILGLDVHLDPRLRERGFGEWEGMTREEIRERWPEDFRSWRRHEGGELAHGVESRREVGERGAETIRSYVRQARDVPGEETLFVVSHGSWIVATIATLLGMDVDAANGLDAMRNAFWSRLSLEHGADGDRWLLAEFNHGPQIAEFVDWENGPEQLRNPDMPMWRPIAG</sequence>
<dbReference type="SUPFAM" id="SSF53254">
    <property type="entry name" value="Phosphoglycerate mutase-like"/>
    <property type="match status" value="1"/>
</dbReference>
<gene>
    <name evidence="2" type="ORF">BCHO_0747</name>
</gene>
<dbReference type="Proteomes" id="UP000028995">
    <property type="component" value="Unassembled WGS sequence"/>
</dbReference>